<dbReference type="Pfam" id="PF08240">
    <property type="entry name" value="ADH_N"/>
    <property type="match status" value="1"/>
</dbReference>
<evidence type="ECO:0000313" key="4">
    <source>
        <dbReference type="Proteomes" id="UP000800200"/>
    </source>
</evidence>
<dbReference type="Proteomes" id="UP000800200">
    <property type="component" value="Unassembled WGS sequence"/>
</dbReference>
<feature type="domain" description="Enoyl reductase (ER)" evidence="2">
    <location>
        <begin position="19"/>
        <end position="350"/>
    </location>
</feature>
<dbReference type="CDD" id="cd08267">
    <property type="entry name" value="MDR1"/>
    <property type="match status" value="1"/>
</dbReference>
<evidence type="ECO:0000313" key="3">
    <source>
        <dbReference type="EMBL" id="KAF2180322.1"/>
    </source>
</evidence>
<dbReference type="Pfam" id="PF13602">
    <property type="entry name" value="ADH_zinc_N_2"/>
    <property type="match status" value="1"/>
</dbReference>
<dbReference type="SUPFAM" id="SSF51735">
    <property type="entry name" value="NAD(P)-binding Rossmann-fold domains"/>
    <property type="match status" value="1"/>
</dbReference>
<dbReference type="Gene3D" id="3.90.180.10">
    <property type="entry name" value="Medium-chain alcohol dehydrogenases, catalytic domain"/>
    <property type="match status" value="1"/>
</dbReference>
<dbReference type="PANTHER" id="PTHR11695:SF294">
    <property type="entry name" value="RETICULON-4-INTERACTING PROTEIN 1, MITOCHONDRIAL"/>
    <property type="match status" value="1"/>
</dbReference>
<proteinExistence type="predicted"/>
<dbReference type="InterPro" id="IPR036291">
    <property type="entry name" value="NAD(P)-bd_dom_sf"/>
</dbReference>
<dbReference type="PROSITE" id="PS01162">
    <property type="entry name" value="QOR_ZETA_CRYSTAL"/>
    <property type="match status" value="1"/>
</dbReference>
<evidence type="ECO:0000256" key="1">
    <source>
        <dbReference type="ARBA" id="ARBA00023002"/>
    </source>
</evidence>
<keyword evidence="1" id="KW-0560">Oxidoreductase</keyword>
<accession>A0A6A6DPL6</accession>
<dbReference type="SMART" id="SM00829">
    <property type="entry name" value="PKS_ER"/>
    <property type="match status" value="1"/>
</dbReference>
<protein>
    <submittedName>
        <fullName evidence="3">GroES-like protein</fullName>
    </submittedName>
</protein>
<reference evidence="3" key="1">
    <citation type="journal article" date="2020" name="Stud. Mycol.">
        <title>101 Dothideomycetes genomes: a test case for predicting lifestyles and emergence of pathogens.</title>
        <authorList>
            <person name="Haridas S."/>
            <person name="Albert R."/>
            <person name="Binder M."/>
            <person name="Bloem J."/>
            <person name="Labutti K."/>
            <person name="Salamov A."/>
            <person name="Andreopoulos B."/>
            <person name="Baker S."/>
            <person name="Barry K."/>
            <person name="Bills G."/>
            <person name="Bluhm B."/>
            <person name="Cannon C."/>
            <person name="Castanera R."/>
            <person name="Culley D."/>
            <person name="Daum C."/>
            <person name="Ezra D."/>
            <person name="Gonzalez J."/>
            <person name="Henrissat B."/>
            <person name="Kuo A."/>
            <person name="Liang C."/>
            <person name="Lipzen A."/>
            <person name="Lutzoni F."/>
            <person name="Magnuson J."/>
            <person name="Mondo S."/>
            <person name="Nolan M."/>
            <person name="Ohm R."/>
            <person name="Pangilinan J."/>
            <person name="Park H.-J."/>
            <person name="Ramirez L."/>
            <person name="Alfaro M."/>
            <person name="Sun H."/>
            <person name="Tritt A."/>
            <person name="Yoshinaga Y."/>
            <person name="Zwiers L.-H."/>
            <person name="Turgeon B."/>
            <person name="Goodwin S."/>
            <person name="Spatafora J."/>
            <person name="Crous P."/>
            <person name="Grigoriev I."/>
        </authorList>
    </citation>
    <scope>NUCLEOTIDE SEQUENCE</scope>
    <source>
        <strain evidence="3">CBS 207.26</strain>
    </source>
</reference>
<name>A0A6A6DPL6_9PEZI</name>
<dbReference type="GO" id="GO:0005739">
    <property type="term" value="C:mitochondrion"/>
    <property type="evidence" value="ECO:0007669"/>
    <property type="project" value="TreeGrafter"/>
</dbReference>
<dbReference type="InterPro" id="IPR011032">
    <property type="entry name" value="GroES-like_sf"/>
</dbReference>
<dbReference type="OrthoDB" id="201656at2759"/>
<dbReference type="GO" id="GO:0016491">
    <property type="term" value="F:oxidoreductase activity"/>
    <property type="evidence" value="ECO:0007669"/>
    <property type="project" value="UniProtKB-KW"/>
</dbReference>
<evidence type="ECO:0000259" key="2">
    <source>
        <dbReference type="SMART" id="SM00829"/>
    </source>
</evidence>
<keyword evidence="4" id="KW-1185">Reference proteome</keyword>
<dbReference type="InterPro" id="IPR002364">
    <property type="entry name" value="Quin_OxRdtase/zeta-crystal_CS"/>
</dbReference>
<organism evidence="3 4">
    <name type="scientific">Zopfia rhizophila CBS 207.26</name>
    <dbReference type="NCBI Taxonomy" id="1314779"/>
    <lineage>
        <taxon>Eukaryota</taxon>
        <taxon>Fungi</taxon>
        <taxon>Dikarya</taxon>
        <taxon>Ascomycota</taxon>
        <taxon>Pezizomycotina</taxon>
        <taxon>Dothideomycetes</taxon>
        <taxon>Dothideomycetes incertae sedis</taxon>
        <taxon>Zopfiaceae</taxon>
        <taxon>Zopfia</taxon>
    </lineage>
</organism>
<dbReference type="InterPro" id="IPR020843">
    <property type="entry name" value="ER"/>
</dbReference>
<dbReference type="AlphaFoldDB" id="A0A6A6DPL6"/>
<dbReference type="Gene3D" id="3.40.50.720">
    <property type="entry name" value="NAD(P)-binding Rossmann-like Domain"/>
    <property type="match status" value="1"/>
</dbReference>
<gene>
    <name evidence="3" type="ORF">K469DRAFT_715565</name>
</gene>
<dbReference type="SUPFAM" id="SSF50129">
    <property type="entry name" value="GroES-like"/>
    <property type="match status" value="1"/>
</dbReference>
<dbReference type="EMBL" id="ML994659">
    <property type="protein sequence ID" value="KAF2180322.1"/>
    <property type="molecule type" value="Genomic_DNA"/>
</dbReference>
<sequence length="358" mass="37913">MTSTKTMRAWAHTRSGLPSSVLSLANLPIPTISSPSQVLVRISHCALNPGGSIVMQLLPFIFRASPAIPEMDFSGTIVECGANIPEERNLKIGSEVFGSIPLSQHVKSIGGALAEYVVVDASSVVRKPSEAKLEEVAGLGIAGATALEVVKGARLKKGDSVLVNGASGGIGHIAVQLCRDWAGETGRVVGVCSGGNGGWVKTLGCDEVIDYQSSAPVHSFLASKFSGERFNAVIDAAGVQDIFNHCPEFLAEGKPYVTVGPRAESFTVSGMLATIWLMAKNFLWPRILGGVPREYVQVTGVSNLEAMEELAKMVGEGKLRVVVDSCTDMKNAREAYEKMLSRHAKGKVIVMVHNAAPK</sequence>
<dbReference type="InterPro" id="IPR013154">
    <property type="entry name" value="ADH-like_N"/>
</dbReference>
<dbReference type="GO" id="GO:0008270">
    <property type="term" value="F:zinc ion binding"/>
    <property type="evidence" value="ECO:0007669"/>
    <property type="project" value="InterPro"/>
</dbReference>
<dbReference type="InterPro" id="IPR050700">
    <property type="entry name" value="YIM1/Zinc_Alcohol_DH_Fams"/>
</dbReference>
<dbReference type="PANTHER" id="PTHR11695">
    <property type="entry name" value="ALCOHOL DEHYDROGENASE RELATED"/>
    <property type="match status" value="1"/>
</dbReference>